<proteinExistence type="predicted"/>
<reference evidence="1 2" key="1">
    <citation type="submission" date="2018-10" db="EMBL/GenBank/DDBJ databases">
        <title>Sinomicrobium pectinilyticum sp. nov., a pectinase-producing bacterium isolated from alkaline and saline soil, and emended description of the genus Sinomicrobium.</title>
        <authorList>
            <person name="Cheng B."/>
            <person name="Li C."/>
            <person name="Lai Q."/>
            <person name="Du M."/>
            <person name="Shao Z."/>
            <person name="Xu P."/>
            <person name="Yang C."/>
        </authorList>
    </citation>
    <scope>NUCLEOTIDE SEQUENCE [LARGE SCALE GENOMIC DNA]</scope>
    <source>
        <strain evidence="1 2">5DNS001</strain>
    </source>
</reference>
<name>A0A3N0EWP7_SINP1</name>
<dbReference type="EMBL" id="RJTM01000018">
    <property type="protein sequence ID" value="RNL92271.1"/>
    <property type="molecule type" value="Genomic_DNA"/>
</dbReference>
<dbReference type="RefSeq" id="WP_123214658.1">
    <property type="nucleotide sequence ID" value="NZ_RJTM01000018.1"/>
</dbReference>
<gene>
    <name evidence="1" type="ORF">ED312_03670</name>
</gene>
<dbReference type="AlphaFoldDB" id="A0A3N0EWP7"/>
<dbReference type="Proteomes" id="UP000267469">
    <property type="component" value="Unassembled WGS sequence"/>
</dbReference>
<evidence type="ECO:0008006" key="3">
    <source>
        <dbReference type="Google" id="ProtNLM"/>
    </source>
</evidence>
<organism evidence="1 2">
    <name type="scientific">Sinomicrobium pectinilyticum</name>
    <dbReference type="NCBI Taxonomy" id="1084421"/>
    <lineage>
        <taxon>Bacteria</taxon>
        <taxon>Pseudomonadati</taxon>
        <taxon>Bacteroidota</taxon>
        <taxon>Flavobacteriia</taxon>
        <taxon>Flavobacteriales</taxon>
        <taxon>Flavobacteriaceae</taxon>
        <taxon>Sinomicrobium</taxon>
    </lineage>
</organism>
<comment type="caution">
    <text evidence="1">The sequence shown here is derived from an EMBL/GenBank/DDBJ whole genome shotgun (WGS) entry which is preliminary data.</text>
</comment>
<protein>
    <recommendedName>
        <fullName evidence="3">DUF1080 domain-containing protein</fullName>
    </recommendedName>
</protein>
<dbReference type="PROSITE" id="PS51257">
    <property type="entry name" value="PROKAR_LIPOPROTEIN"/>
    <property type="match status" value="1"/>
</dbReference>
<evidence type="ECO:0000313" key="2">
    <source>
        <dbReference type="Proteomes" id="UP000267469"/>
    </source>
</evidence>
<accession>A0A3N0EWP7</accession>
<dbReference type="OrthoDB" id="118532at2"/>
<keyword evidence="2" id="KW-1185">Reference proteome</keyword>
<evidence type="ECO:0000313" key="1">
    <source>
        <dbReference type="EMBL" id="RNL92271.1"/>
    </source>
</evidence>
<sequence>MKVKNLINITTAISTIFLLISCAEKEINLDRDNLKLVNREIVTTDEKEVNTVALNAKGGDGFAVIKNINFDIGTITLELKGENNPGKSFIGIAFNIRNDSTYEAVYFRPFNFRADDLVSREHSVQYISPPRHTWKSLRTDHEGEYEAAYLNPPSPDEWFGIRVKIDSSNVYVYDKESGTAILNVNRLEKQVSNKIGLWTGNNSKGVFKNMRILK</sequence>
<dbReference type="Gene3D" id="2.60.120.560">
    <property type="entry name" value="Exo-inulinase, domain 1"/>
    <property type="match status" value="1"/>
</dbReference>